<organism evidence="9 10">
    <name type="scientific">Nocardiopsis kunsanensis</name>
    <dbReference type="NCBI Taxonomy" id="141693"/>
    <lineage>
        <taxon>Bacteria</taxon>
        <taxon>Bacillati</taxon>
        <taxon>Actinomycetota</taxon>
        <taxon>Actinomycetes</taxon>
        <taxon>Streptosporangiales</taxon>
        <taxon>Nocardiopsidaceae</taxon>
        <taxon>Nocardiopsis</taxon>
    </lineage>
</organism>
<evidence type="ECO:0000259" key="7">
    <source>
        <dbReference type="Pfam" id="PF00482"/>
    </source>
</evidence>
<dbReference type="InterPro" id="IPR045980">
    <property type="entry name" value="DUF5936"/>
</dbReference>
<evidence type="ECO:0000256" key="6">
    <source>
        <dbReference type="SAM" id="Phobius"/>
    </source>
</evidence>
<dbReference type="Pfam" id="PF19359">
    <property type="entry name" value="DUF5936"/>
    <property type="match status" value="1"/>
</dbReference>
<feature type="domain" description="Type II secretion system protein GspF" evidence="7">
    <location>
        <begin position="169"/>
        <end position="295"/>
    </location>
</feature>
<comment type="subcellular location">
    <subcellularLocation>
        <location evidence="1">Cell membrane</location>
        <topology evidence="1">Multi-pass membrane protein</topology>
    </subcellularLocation>
</comment>
<evidence type="ECO:0000313" key="10">
    <source>
        <dbReference type="Proteomes" id="UP000654947"/>
    </source>
</evidence>
<dbReference type="AlphaFoldDB" id="A0A919CGY3"/>
<dbReference type="InterPro" id="IPR042094">
    <property type="entry name" value="T2SS_GspF_sf"/>
</dbReference>
<feature type="transmembrane region" description="Helical" evidence="6">
    <location>
        <begin position="118"/>
        <end position="146"/>
    </location>
</feature>
<evidence type="ECO:0000313" key="9">
    <source>
        <dbReference type="EMBL" id="GHD21636.1"/>
    </source>
</evidence>
<dbReference type="Pfam" id="PF00482">
    <property type="entry name" value="T2SSF"/>
    <property type="match status" value="1"/>
</dbReference>
<feature type="domain" description="DUF5936" evidence="8">
    <location>
        <begin position="16"/>
        <end position="155"/>
    </location>
</feature>
<proteinExistence type="predicted"/>
<comment type="caution">
    <text evidence="9">The sequence shown here is derived from an EMBL/GenBank/DDBJ whole genome shotgun (WGS) entry which is preliminary data.</text>
</comment>
<name>A0A919CGY3_9ACTN</name>
<keyword evidence="10" id="KW-1185">Reference proteome</keyword>
<feature type="transmembrane region" description="Helical" evidence="6">
    <location>
        <begin position="278"/>
        <end position="300"/>
    </location>
</feature>
<gene>
    <name evidence="9" type="ORF">GCM10007147_15290</name>
</gene>
<evidence type="ECO:0000256" key="2">
    <source>
        <dbReference type="ARBA" id="ARBA00022475"/>
    </source>
</evidence>
<evidence type="ECO:0000256" key="4">
    <source>
        <dbReference type="ARBA" id="ARBA00022989"/>
    </source>
</evidence>
<keyword evidence="4 6" id="KW-1133">Transmembrane helix</keyword>
<dbReference type="EMBL" id="BMXL01000005">
    <property type="protein sequence ID" value="GHD21636.1"/>
    <property type="molecule type" value="Genomic_DNA"/>
</dbReference>
<evidence type="ECO:0000256" key="3">
    <source>
        <dbReference type="ARBA" id="ARBA00022692"/>
    </source>
</evidence>
<protein>
    <submittedName>
        <fullName evidence="9">Membrane protein</fullName>
    </submittedName>
</protein>
<keyword evidence="2" id="KW-1003">Cell membrane</keyword>
<feature type="transmembrane region" description="Helical" evidence="6">
    <location>
        <begin position="166"/>
        <end position="187"/>
    </location>
</feature>
<evidence type="ECO:0000256" key="1">
    <source>
        <dbReference type="ARBA" id="ARBA00004651"/>
    </source>
</evidence>
<sequence length="312" mass="33586">MVAVSMGQFSATAVPLGLAAAAAGVVLLAAYAVNLLRSRTQVTVQGPTIGSTPRPERGSEGVFVLHRLTEALGGPLAPSVLRSFGERRRSAVAERIEAAGRPDGLTVERYVRRRTGEVVLYGGVGLLVLLAGQVFLGVVVFAFVFMTDLNLYVQAQERADKVQSQLPDFLDVLAVTVSAGMSFRAAVGRVADSMPGVLSEEFKLALQQMELGTSRREAFEMLRRRNRNESLSKFVTAIQQAEELGAPLSQTLVDISQDMRRADAQYMRRKAQRLNPRVTMVTAVTLLPGLLILVVGSMFIGTEVDLGLVLGG</sequence>
<keyword evidence="5 6" id="KW-0472">Membrane</keyword>
<dbReference type="Gene3D" id="1.20.81.30">
    <property type="entry name" value="Type II secretion system (T2SS), domain F"/>
    <property type="match status" value="1"/>
</dbReference>
<dbReference type="GO" id="GO:0005886">
    <property type="term" value="C:plasma membrane"/>
    <property type="evidence" value="ECO:0007669"/>
    <property type="project" value="UniProtKB-SubCell"/>
</dbReference>
<keyword evidence="3 6" id="KW-0812">Transmembrane</keyword>
<reference evidence="9 10" key="1">
    <citation type="journal article" date="2014" name="Int. J. Syst. Evol. Microbiol.">
        <title>Complete genome sequence of Corynebacterium casei LMG S-19264T (=DSM 44701T), isolated from a smear-ripened cheese.</title>
        <authorList>
            <consortium name="US DOE Joint Genome Institute (JGI-PGF)"/>
            <person name="Walter F."/>
            <person name="Albersmeier A."/>
            <person name="Kalinowski J."/>
            <person name="Ruckert C."/>
        </authorList>
    </citation>
    <scope>NUCLEOTIDE SEQUENCE [LARGE SCALE GENOMIC DNA]</scope>
    <source>
        <strain evidence="9 10">KCTC 19473</strain>
    </source>
</reference>
<dbReference type="PANTHER" id="PTHR35007">
    <property type="entry name" value="INTEGRAL MEMBRANE PROTEIN-RELATED"/>
    <property type="match status" value="1"/>
</dbReference>
<accession>A0A919CGY3</accession>
<dbReference type="PANTHER" id="PTHR35007:SF2">
    <property type="entry name" value="PILUS ASSEMBLE PROTEIN"/>
    <property type="match status" value="1"/>
</dbReference>
<evidence type="ECO:0000259" key="8">
    <source>
        <dbReference type="Pfam" id="PF19359"/>
    </source>
</evidence>
<dbReference type="Proteomes" id="UP000654947">
    <property type="component" value="Unassembled WGS sequence"/>
</dbReference>
<dbReference type="InterPro" id="IPR018076">
    <property type="entry name" value="T2SS_GspF_dom"/>
</dbReference>
<feature type="transmembrane region" description="Helical" evidence="6">
    <location>
        <begin position="12"/>
        <end position="33"/>
    </location>
</feature>
<evidence type="ECO:0000256" key="5">
    <source>
        <dbReference type="ARBA" id="ARBA00023136"/>
    </source>
</evidence>